<protein>
    <recommendedName>
        <fullName evidence="2">DUF8107 domain-containing protein</fullName>
    </recommendedName>
</protein>
<sequence>MRRVRLRMCLVARLGRARPENEAPGTAKELRGVPSVFVGMSDANGFEEGASGSQGDPRVLIAMNVVLSTVFSATLVWGLSVIGAAELTAINVATGAILLFALTYAITLQ</sequence>
<dbReference type="EnsemblBacteria" id="AAV47386">
    <property type="protein sequence ID" value="AAV47386"/>
    <property type="gene ID" value="rrnAC2597"/>
</dbReference>
<keyword evidence="4" id="KW-1185">Reference proteome</keyword>
<gene>
    <name evidence="3" type="ordered locus">rrnAC2597</name>
</gene>
<evidence type="ECO:0000259" key="2">
    <source>
        <dbReference type="Pfam" id="PF26409"/>
    </source>
</evidence>
<keyword evidence="1" id="KW-0812">Transmembrane</keyword>
<dbReference type="PaxDb" id="272569-rrnAC2597"/>
<dbReference type="PATRIC" id="fig|272569.17.peg.3197"/>
<evidence type="ECO:0000256" key="1">
    <source>
        <dbReference type="SAM" id="Phobius"/>
    </source>
</evidence>
<dbReference type="Pfam" id="PF26409">
    <property type="entry name" value="DUF8107"/>
    <property type="match status" value="1"/>
</dbReference>
<dbReference type="AlphaFoldDB" id="Q5UZB6"/>
<dbReference type="STRING" id="272569.rrnAC2597"/>
<dbReference type="KEGG" id="hma:rrnAC2597"/>
<feature type="transmembrane region" description="Helical" evidence="1">
    <location>
        <begin position="59"/>
        <end position="82"/>
    </location>
</feature>
<name>Q5UZB6_HALMA</name>
<feature type="domain" description="DUF8107" evidence="2">
    <location>
        <begin position="41"/>
        <end position="107"/>
    </location>
</feature>
<dbReference type="InterPro" id="IPR058420">
    <property type="entry name" value="DUF8107"/>
</dbReference>
<proteinExistence type="predicted"/>
<dbReference type="eggNOG" id="arCOG07499">
    <property type="taxonomic scope" value="Archaea"/>
</dbReference>
<keyword evidence="1" id="KW-0472">Membrane</keyword>
<accession>Q5UZB6</accession>
<organism evidence="3 4">
    <name type="scientific">Haloarcula marismortui (strain ATCC 43049 / DSM 3752 / JCM 8966 / VKM B-1809)</name>
    <name type="common">Halobacterium marismortui</name>
    <dbReference type="NCBI Taxonomy" id="272569"/>
    <lineage>
        <taxon>Archaea</taxon>
        <taxon>Methanobacteriati</taxon>
        <taxon>Methanobacteriota</taxon>
        <taxon>Stenosarchaea group</taxon>
        <taxon>Halobacteria</taxon>
        <taxon>Halobacteriales</taxon>
        <taxon>Haloarculaceae</taxon>
        <taxon>Haloarcula</taxon>
    </lineage>
</organism>
<dbReference type="Proteomes" id="UP000001169">
    <property type="component" value="Chromosome I"/>
</dbReference>
<dbReference type="EMBL" id="AY596297">
    <property type="protein sequence ID" value="AAV47386.1"/>
    <property type="molecule type" value="Genomic_DNA"/>
</dbReference>
<evidence type="ECO:0000313" key="3">
    <source>
        <dbReference type="EMBL" id="AAV47386.1"/>
    </source>
</evidence>
<dbReference type="HOGENOM" id="CLU_2177816_0_0_2"/>
<keyword evidence="1" id="KW-1133">Transmembrane helix</keyword>
<reference evidence="3 4" key="1">
    <citation type="journal article" date="2004" name="Genome Res.">
        <title>Genome sequence of Haloarcula marismortui: a halophilic archaeon from the Dead Sea.</title>
        <authorList>
            <person name="Baliga N.S."/>
            <person name="Bonneau R."/>
            <person name="Facciotti M.T."/>
            <person name="Pan M."/>
            <person name="Glusman G."/>
            <person name="Deutsch E.W."/>
            <person name="Shannon P."/>
            <person name="Chiu Y."/>
            <person name="Weng R.S."/>
            <person name="Gan R.R."/>
            <person name="Hung P."/>
            <person name="Date S.V."/>
            <person name="Marcotte E."/>
            <person name="Hood L."/>
            <person name="Ng W.V."/>
        </authorList>
    </citation>
    <scope>NUCLEOTIDE SEQUENCE [LARGE SCALE GENOMIC DNA]</scope>
    <source>
        <strain evidence="4">ATCC 43049 / DSM 3752 / JCM 8966 / VKM B-1809</strain>
    </source>
</reference>
<evidence type="ECO:0000313" key="4">
    <source>
        <dbReference type="Proteomes" id="UP000001169"/>
    </source>
</evidence>
<feature type="transmembrane region" description="Helical" evidence="1">
    <location>
        <begin position="88"/>
        <end position="108"/>
    </location>
</feature>